<dbReference type="SUPFAM" id="SSF47413">
    <property type="entry name" value="lambda repressor-like DNA-binding domains"/>
    <property type="match status" value="1"/>
</dbReference>
<accession>A0A0C1DQ66</accession>
<dbReference type="SMART" id="SM00530">
    <property type="entry name" value="HTH_XRE"/>
    <property type="match status" value="1"/>
</dbReference>
<dbReference type="AlphaFoldDB" id="A0A0C1DQ66"/>
<dbReference type="CDD" id="cd00093">
    <property type="entry name" value="HTH_XRE"/>
    <property type="match status" value="1"/>
</dbReference>
<sequence length="187" mass="21368">MQKLENNIGKNVGRNLSSLLEQSGITILGFSNATGISLNHARVIKNGRASITLKTAEKIASFFSVEPDLLFLENPIILGDLASIPTISEFYLHNDGNEKFFINKVKESSITLILKSQLIPSSLFNNWVRSMDILVYFNENKHYLQSRNLFNAKSISKALSRIYQETELLERDDLRKNGKVFRYRRKL</sequence>
<dbReference type="EMBL" id="JSYN01000003">
    <property type="protein sequence ID" value="KIA96215.1"/>
    <property type="molecule type" value="Genomic_DNA"/>
</dbReference>
<evidence type="ECO:0000259" key="1">
    <source>
        <dbReference type="PROSITE" id="PS50943"/>
    </source>
</evidence>
<dbReference type="InterPro" id="IPR001387">
    <property type="entry name" value="Cro/C1-type_HTH"/>
</dbReference>
<reference evidence="2 3" key="1">
    <citation type="submission" date="2014-10" db="EMBL/GenBank/DDBJ databases">
        <title>Pedobacter Kyungheensis.</title>
        <authorList>
            <person name="Anderson B.M."/>
            <person name="Newman J.D."/>
        </authorList>
    </citation>
    <scope>NUCLEOTIDE SEQUENCE [LARGE SCALE GENOMIC DNA]</scope>
    <source>
        <strain evidence="2 3">KACC 16221</strain>
    </source>
</reference>
<dbReference type="OrthoDB" id="762906at2"/>
<gene>
    <name evidence="2" type="ORF">OC25_03810</name>
</gene>
<dbReference type="Proteomes" id="UP000031246">
    <property type="component" value="Unassembled WGS sequence"/>
</dbReference>
<feature type="domain" description="HTH cro/C1-type" evidence="1">
    <location>
        <begin position="16"/>
        <end position="70"/>
    </location>
</feature>
<comment type="caution">
    <text evidence="2">The sequence shown here is derived from an EMBL/GenBank/DDBJ whole genome shotgun (WGS) entry which is preliminary data.</text>
</comment>
<proteinExistence type="predicted"/>
<dbReference type="InterPro" id="IPR010982">
    <property type="entry name" value="Lambda_DNA-bd_dom_sf"/>
</dbReference>
<organism evidence="2 3">
    <name type="scientific">Pedobacter kyungheensis</name>
    <dbReference type="NCBI Taxonomy" id="1069985"/>
    <lineage>
        <taxon>Bacteria</taxon>
        <taxon>Pseudomonadati</taxon>
        <taxon>Bacteroidota</taxon>
        <taxon>Sphingobacteriia</taxon>
        <taxon>Sphingobacteriales</taxon>
        <taxon>Sphingobacteriaceae</taxon>
        <taxon>Pedobacter</taxon>
    </lineage>
</organism>
<dbReference type="RefSeq" id="WP_039471929.1">
    <property type="nucleotide sequence ID" value="NZ_JSYN01000003.1"/>
</dbReference>
<evidence type="ECO:0000313" key="2">
    <source>
        <dbReference type="EMBL" id="KIA96215.1"/>
    </source>
</evidence>
<protein>
    <recommendedName>
        <fullName evidence="1">HTH cro/C1-type domain-containing protein</fullName>
    </recommendedName>
</protein>
<dbReference type="Gene3D" id="1.10.260.40">
    <property type="entry name" value="lambda repressor-like DNA-binding domains"/>
    <property type="match status" value="1"/>
</dbReference>
<evidence type="ECO:0000313" key="3">
    <source>
        <dbReference type="Proteomes" id="UP000031246"/>
    </source>
</evidence>
<dbReference type="Pfam" id="PF01381">
    <property type="entry name" value="HTH_3"/>
    <property type="match status" value="1"/>
</dbReference>
<name>A0A0C1DQ66_9SPHI</name>
<keyword evidence="3" id="KW-1185">Reference proteome</keyword>
<dbReference type="GO" id="GO:0003677">
    <property type="term" value="F:DNA binding"/>
    <property type="evidence" value="ECO:0007669"/>
    <property type="project" value="InterPro"/>
</dbReference>
<dbReference type="PROSITE" id="PS50943">
    <property type="entry name" value="HTH_CROC1"/>
    <property type="match status" value="1"/>
</dbReference>